<evidence type="ECO:0000313" key="2">
    <source>
        <dbReference type="EMBL" id="NDV63391.1"/>
    </source>
</evidence>
<sequence>MVIKKIWLLTFTLCLAVGSSNATNSLEEFLSRDVSVEEQERLEKIGNLHARVLALKDALDGGNGAEVEDMADENYKTALSQSESAFYVVQLGGFKVYEVQSIKVYGNTGIVIIKHLSGKDPIGKAEVSAMFWSYRKSKWYFRSFPFTPSLLPDFPDLPSCLKEGF</sequence>
<name>A0A6B2M2Z9_9BACT</name>
<keyword evidence="3" id="KW-1185">Reference proteome</keyword>
<keyword evidence="1" id="KW-0732">Signal</keyword>
<dbReference type="Proteomes" id="UP000478417">
    <property type="component" value="Unassembled WGS sequence"/>
</dbReference>
<protein>
    <recommendedName>
        <fullName evidence="4">DUF4440 domain-containing protein</fullName>
    </recommendedName>
</protein>
<accession>A0A6B2M2Z9</accession>
<evidence type="ECO:0000256" key="1">
    <source>
        <dbReference type="SAM" id="SignalP"/>
    </source>
</evidence>
<reference evidence="2 3" key="1">
    <citation type="submission" date="2020-02" db="EMBL/GenBank/DDBJ databases">
        <title>Albibacoteraceae fam. nov., the first described family within the subdivision 4 Verrucomicrobia.</title>
        <authorList>
            <person name="Xi F."/>
        </authorList>
    </citation>
    <scope>NUCLEOTIDE SEQUENCE [LARGE SCALE GENOMIC DNA]</scope>
    <source>
        <strain evidence="2 3">CK1056</strain>
    </source>
</reference>
<proteinExistence type="predicted"/>
<feature type="signal peptide" evidence="1">
    <location>
        <begin position="1"/>
        <end position="22"/>
    </location>
</feature>
<dbReference type="AlphaFoldDB" id="A0A6B2M2Z9"/>
<evidence type="ECO:0000313" key="3">
    <source>
        <dbReference type="Proteomes" id="UP000478417"/>
    </source>
</evidence>
<gene>
    <name evidence="2" type="ORF">G0Q06_13075</name>
</gene>
<organism evidence="2 3">
    <name type="scientific">Oceanipulchritudo coccoides</name>
    <dbReference type="NCBI Taxonomy" id="2706888"/>
    <lineage>
        <taxon>Bacteria</taxon>
        <taxon>Pseudomonadati</taxon>
        <taxon>Verrucomicrobiota</taxon>
        <taxon>Opitutia</taxon>
        <taxon>Puniceicoccales</taxon>
        <taxon>Oceanipulchritudinaceae</taxon>
        <taxon>Oceanipulchritudo</taxon>
    </lineage>
</organism>
<comment type="caution">
    <text evidence="2">The sequence shown here is derived from an EMBL/GenBank/DDBJ whole genome shotgun (WGS) entry which is preliminary data.</text>
</comment>
<dbReference type="RefSeq" id="WP_163966905.1">
    <property type="nucleotide sequence ID" value="NZ_JAAGNX010000003.1"/>
</dbReference>
<feature type="chain" id="PRO_5025373226" description="DUF4440 domain-containing protein" evidence="1">
    <location>
        <begin position="23"/>
        <end position="165"/>
    </location>
</feature>
<evidence type="ECO:0008006" key="4">
    <source>
        <dbReference type="Google" id="ProtNLM"/>
    </source>
</evidence>
<dbReference type="EMBL" id="JAAGNX010000003">
    <property type="protein sequence ID" value="NDV63391.1"/>
    <property type="molecule type" value="Genomic_DNA"/>
</dbReference>